<feature type="region of interest" description="Disordered" evidence="1">
    <location>
        <begin position="113"/>
        <end position="162"/>
    </location>
</feature>
<keyword evidence="3" id="KW-1185">Reference proteome</keyword>
<dbReference type="KEGG" id="lrs:PX52LOC_01186"/>
<organism evidence="2 3">
    <name type="scientific">Limnoglobus roseus</name>
    <dbReference type="NCBI Taxonomy" id="2598579"/>
    <lineage>
        <taxon>Bacteria</taxon>
        <taxon>Pseudomonadati</taxon>
        <taxon>Planctomycetota</taxon>
        <taxon>Planctomycetia</taxon>
        <taxon>Gemmatales</taxon>
        <taxon>Gemmataceae</taxon>
        <taxon>Limnoglobus</taxon>
    </lineage>
</organism>
<feature type="compositionally biased region" description="Polar residues" evidence="1">
    <location>
        <begin position="140"/>
        <end position="159"/>
    </location>
</feature>
<dbReference type="Proteomes" id="UP000324974">
    <property type="component" value="Chromosome"/>
</dbReference>
<evidence type="ECO:0000313" key="3">
    <source>
        <dbReference type="Proteomes" id="UP000324974"/>
    </source>
</evidence>
<sequence length="181" mass="17766">MISSVGQSIASLYVSSVQQTTSASAAQATTGTSATRSAGDAAQISGPGKLFSELQQLSVSDPDKFKAVTADIAAKLKEAAGTDASSTAAAAAPGASSLLTDLAAKFQQASDTGDVSVLQPKAGGPGGAGGHHHHHHGVGTYNQQGQVQSVPAAQDTSSAGGVDLKSLFDSISQEVSSALGS</sequence>
<accession>A0A5C1AB08</accession>
<reference evidence="3" key="1">
    <citation type="submission" date="2019-08" db="EMBL/GenBank/DDBJ databases">
        <title>Limnoglobus roseus gen. nov., sp. nov., a novel freshwater planctomycete with a giant genome from the family Gemmataceae.</title>
        <authorList>
            <person name="Kulichevskaya I.S."/>
            <person name="Naumoff D.G."/>
            <person name="Miroshnikov K."/>
            <person name="Ivanova A."/>
            <person name="Philippov D.A."/>
            <person name="Hakobyan A."/>
            <person name="Rijpstra I.C."/>
            <person name="Sinninghe Damste J.S."/>
            <person name="Liesack W."/>
            <person name="Dedysh S.N."/>
        </authorList>
    </citation>
    <scope>NUCLEOTIDE SEQUENCE [LARGE SCALE GENOMIC DNA]</scope>
    <source>
        <strain evidence="3">PX52</strain>
    </source>
</reference>
<dbReference type="RefSeq" id="WP_149109215.1">
    <property type="nucleotide sequence ID" value="NZ_CP042425.1"/>
</dbReference>
<evidence type="ECO:0000256" key="1">
    <source>
        <dbReference type="SAM" id="MobiDB-lite"/>
    </source>
</evidence>
<name>A0A5C1AB08_9BACT</name>
<dbReference type="AlphaFoldDB" id="A0A5C1AB08"/>
<dbReference type="EMBL" id="CP042425">
    <property type="protein sequence ID" value="QEL14314.1"/>
    <property type="molecule type" value="Genomic_DNA"/>
</dbReference>
<proteinExistence type="predicted"/>
<gene>
    <name evidence="2" type="ORF">PX52LOC_01186</name>
</gene>
<protein>
    <submittedName>
        <fullName evidence="2">Uncharacterized protein</fullName>
    </submittedName>
</protein>
<evidence type="ECO:0000313" key="2">
    <source>
        <dbReference type="EMBL" id="QEL14314.1"/>
    </source>
</evidence>
<dbReference type="OrthoDB" id="5460035at2"/>